<dbReference type="Proteomes" id="UP001151287">
    <property type="component" value="Unassembled WGS sequence"/>
</dbReference>
<reference evidence="1" key="1">
    <citation type="journal article" date="2022" name="Cell">
        <title>Repeat-based holocentromeres influence genome architecture and karyotype evolution.</title>
        <authorList>
            <person name="Hofstatter P.G."/>
            <person name="Thangavel G."/>
            <person name="Lux T."/>
            <person name="Neumann P."/>
            <person name="Vondrak T."/>
            <person name="Novak P."/>
            <person name="Zhang M."/>
            <person name="Costa L."/>
            <person name="Castellani M."/>
            <person name="Scott A."/>
            <person name="Toegelov H."/>
            <person name="Fuchs J."/>
            <person name="Mata-Sucre Y."/>
            <person name="Dias Y."/>
            <person name="Vanzela A.L.L."/>
            <person name="Huettel B."/>
            <person name="Almeida C.C.S."/>
            <person name="Simkova H."/>
            <person name="Souza G."/>
            <person name="Pedrosa-Harand A."/>
            <person name="Macas J."/>
            <person name="Mayer K.F.X."/>
            <person name="Houben A."/>
            <person name="Marques A."/>
        </authorList>
    </citation>
    <scope>NUCLEOTIDE SEQUENCE</scope>
    <source>
        <strain evidence="1">RhyBre1mFocal</strain>
    </source>
</reference>
<gene>
    <name evidence="1" type="ORF">LUZ63_001513</name>
</gene>
<sequence length="139" mass="14926">MAPIEASHQTLEKAYQLLKSGGPVEVGEVNGLLNSATRDCVPNQRNSIVAFQSQTGVEVCTFSLVLKNASSLLDDKDPVKLEAEASLNQLIRSFSDIGGLIGTSNFELSSDRKRIEDGLADTISVLDKFEQGVKNCLGI</sequence>
<name>A0A9Q0CYD1_9POAL</name>
<keyword evidence="2" id="KW-1185">Reference proteome</keyword>
<protein>
    <submittedName>
        <fullName evidence="1">Uncharacterized protein</fullName>
    </submittedName>
</protein>
<dbReference type="OrthoDB" id="1895912at2759"/>
<evidence type="ECO:0000313" key="2">
    <source>
        <dbReference type="Proteomes" id="UP001151287"/>
    </source>
</evidence>
<dbReference type="EMBL" id="JAMQYH010000001">
    <property type="protein sequence ID" value="KAJ1701734.1"/>
    <property type="molecule type" value="Genomic_DNA"/>
</dbReference>
<evidence type="ECO:0000313" key="1">
    <source>
        <dbReference type="EMBL" id="KAJ1701734.1"/>
    </source>
</evidence>
<dbReference type="PANTHER" id="PTHR36398">
    <property type="entry name" value="PLASMA MEMBRANE FUSION PROTEIN"/>
    <property type="match status" value="1"/>
</dbReference>
<comment type="caution">
    <text evidence="1">The sequence shown here is derived from an EMBL/GenBank/DDBJ whole genome shotgun (WGS) entry which is preliminary data.</text>
</comment>
<proteinExistence type="predicted"/>
<accession>A0A9Q0CYD1</accession>
<organism evidence="1 2">
    <name type="scientific">Rhynchospora breviuscula</name>
    <dbReference type="NCBI Taxonomy" id="2022672"/>
    <lineage>
        <taxon>Eukaryota</taxon>
        <taxon>Viridiplantae</taxon>
        <taxon>Streptophyta</taxon>
        <taxon>Embryophyta</taxon>
        <taxon>Tracheophyta</taxon>
        <taxon>Spermatophyta</taxon>
        <taxon>Magnoliopsida</taxon>
        <taxon>Liliopsida</taxon>
        <taxon>Poales</taxon>
        <taxon>Cyperaceae</taxon>
        <taxon>Cyperoideae</taxon>
        <taxon>Rhynchosporeae</taxon>
        <taxon>Rhynchospora</taxon>
    </lineage>
</organism>
<dbReference type="GO" id="GO:0009507">
    <property type="term" value="C:chloroplast"/>
    <property type="evidence" value="ECO:0007669"/>
    <property type="project" value="TreeGrafter"/>
</dbReference>
<dbReference type="AlphaFoldDB" id="A0A9Q0CYD1"/>
<dbReference type="PANTHER" id="PTHR36398:SF1">
    <property type="entry name" value="PLASMA MEMBRANE FUSION PROTEIN"/>
    <property type="match status" value="1"/>
</dbReference>